<protein>
    <submittedName>
        <fullName evidence="1">Uncharacterized protein</fullName>
    </submittedName>
</protein>
<gene>
    <name evidence="1" type="ORF">DF196_02315</name>
</gene>
<sequence length="62" mass="7131">MVRAPQLFNRSFEENNKLTAEWACEIQERLEGSDLERQALDAVLAKHGLTAADMEAKNYHNR</sequence>
<dbReference type="EMBL" id="QFFM01000003">
    <property type="protein sequence ID" value="PWG66758.1"/>
    <property type="molecule type" value="Genomic_DNA"/>
</dbReference>
<organism evidence="1 2">
    <name type="scientific">Bifidobacterium callitrichidarum</name>
    <dbReference type="NCBI Taxonomy" id="2052941"/>
    <lineage>
        <taxon>Bacteria</taxon>
        <taxon>Bacillati</taxon>
        <taxon>Actinomycetota</taxon>
        <taxon>Actinomycetes</taxon>
        <taxon>Bifidobacteriales</taxon>
        <taxon>Bifidobacteriaceae</taxon>
        <taxon>Bifidobacterium</taxon>
    </lineage>
</organism>
<accession>A0A2U2NCE4</accession>
<evidence type="ECO:0000313" key="2">
    <source>
        <dbReference type="Proteomes" id="UP000245876"/>
    </source>
</evidence>
<name>A0A2U2NCE4_9BIFI</name>
<keyword evidence="2" id="KW-1185">Reference proteome</keyword>
<reference evidence="1 2" key="1">
    <citation type="journal article" date="2018" name="Int. J. Syst. Evol. Microbiol.">
        <title>Bifidobacterium callitrichidarum sp. nov. from the faeces of the emperor tamarin (Saguinus imperator).</title>
        <authorList>
            <person name="Modesto M."/>
            <person name="Michelini S."/>
            <person name="Sansosti M.C."/>
            <person name="De Filippo C."/>
            <person name="Cavalieri D."/>
            <person name="Qvirist L."/>
            <person name="Andlid T."/>
            <person name="Spiezio C."/>
            <person name="Sandri C."/>
            <person name="Pascarelli S."/>
            <person name="Sgorbati B."/>
            <person name="Mattarelli P."/>
        </authorList>
    </citation>
    <scope>NUCLEOTIDE SEQUENCE [LARGE SCALE GENOMIC DNA]</scope>
    <source>
        <strain evidence="1 2">TRI 5</strain>
    </source>
</reference>
<dbReference type="RefSeq" id="WP_109056327.1">
    <property type="nucleotide sequence ID" value="NZ_QFFM01000003.1"/>
</dbReference>
<comment type="caution">
    <text evidence="1">The sequence shown here is derived from an EMBL/GenBank/DDBJ whole genome shotgun (WGS) entry which is preliminary data.</text>
</comment>
<evidence type="ECO:0000313" key="1">
    <source>
        <dbReference type="EMBL" id="PWG66758.1"/>
    </source>
</evidence>
<proteinExistence type="predicted"/>
<dbReference type="AlphaFoldDB" id="A0A2U2NCE4"/>
<dbReference type="Proteomes" id="UP000245876">
    <property type="component" value="Unassembled WGS sequence"/>
</dbReference>